<comment type="caution">
    <text evidence="1">The sequence shown here is derived from an EMBL/GenBank/DDBJ whole genome shotgun (WGS) entry which is preliminary data.</text>
</comment>
<dbReference type="Proteomes" id="UP001432322">
    <property type="component" value="Unassembled WGS sequence"/>
</dbReference>
<gene>
    <name evidence="1" type="ORF">PFISCL1PPCAC_7877</name>
</gene>
<name>A0AAV5VA95_9BILA</name>
<feature type="non-terminal residue" evidence="1">
    <location>
        <position position="1"/>
    </location>
</feature>
<protein>
    <submittedName>
        <fullName evidence="1">Uncharacterized protein</fullName>
    </submittedName>
</protein>
<organism evidence="1 2">
    <name type="scientific">Pristionchus fissidentatus</name>
    <dbReference type="NCBI Taxonomy" id="1538716"/>
    <lineage>
        <taxon>Eukaryota</taxon>
        <taxon>Metazoa</taxon>
        <taxon>Ecdysozoa</taxon>
        <taxon>Nematoda</taxon>
        <taxon>Chromadorea</taxon>
        <taxon>Rhabditida</taxon>
        <taxon>Rhabditina</taxon>
        <taxon>Diplogasteromorpha</taxon>
        <taxon>Diplogasteroidea</taxon>
        <taxon>Neodiplogasteridae</taxon>
        <taxon>Pristionchus</taxon>
    </lineage>
</organism>
<evidence type="ECO:0000313" key="1">
    <source>
        <dbReference type="EMBL" id="GMT16580.1"/>
    </source>
</evidence>
<dbReference type="EMBL" id="BTSY01000002">
    <property type="protein sequence ID" value="GMT16580.1"/>
    <property type="molecule type" value="Genomic_DNA"/>
</dbReference>
<dbReference type="AlphaFoldDB" id="A0AAV5VA95"/>
<accession>A0AAV5VA95</accession>
<evidence type="ECO:0000313" key="2">
    <source>
        <dbReference type="Proteomes" id="UP001432322"/>
    </source>
</evidence>
<sequence length="74" mass="8575">VYLSELYAFSLLSQDTEHPERGQTERVCTGLRNHLTTRTGTSLELRRKHSRGIREFQRCRNVAGYTETTAQMDT</sequence>
<proteinExistence type="predicted"/>
<keyword evidence="2" id="KW-1185">Reference proteome</keyword>
<reference evidence="1" key="1">
    <citation type="submission" date="2023-10" db="EMBL/GenBank/DDBJ databases">
        <title>Genome assembly of Pristionchus species.</title>
        <authorList>
            <person name="Yoshida K."/>
            <person name="Sommer R.J."/>
        </authorList>
    </citation>
    <scope>NUCLEOTIDE SEQUENCE</scope>
    <source>
        <strain evidence="1">RS5133</strain>
    </source>
</reference>